<evidence type="ECO:0000256" key="2">
    <source>
        <dbReference type="ARBA" id="ARBA00005417"/>
    </source>
</evidence>
<dbReference type="InterPro" id="IPR003593">
    <property type="entry name" value="AAA+_ATPase"/>
</dbReference>
<dbReference type="Pfam" id="PF08352">
    <property type="entry name" value="oligo_HPY"/>
    <property type="match status" value="2"/>
</dbReference>
<gene>
    <name evidence="9" type="primary">gsiA_5</name>
    <name evidence="9" type="ORF">NCTC11636_02260</name>
</gene>
<comment type="similarity">
    <text evidence="2">Belongs to the ABC transporter superfamily.</text>
</comment>
<dbReference type="AlphaFoldDB" id="A0A3S5EH67"/>
<dbReference type="NCBIfam" id="TIGR01727">
    <property type="entry name" value="oligo_HPY"/>
    <property type="match status" value="2"/>
</dbReference>
<dbReference type="PROSITE" id="PS00211">
    <property type="entry name" value="ABC_TRANSPORTER_1"/>
    <property type="match status" value="2"/>
</dbReference>
<accession>A0A3S5EH67</accession>
<dbReference type="InterPro" id="IPR017871">
    <property type="entry name" value="ABC_transporter-like_CS"/>
</dbReference>
<dbReference type="GO" id="GO:0016887">
    <property type="term" value="F:ATP hydrolysis activity"/>
    <property type="evidence" value="ECO:0007669"/>
    <property type="project" value="InterPro"/>
</dbReference>
<dbReference type="PROSITE" id="PS50893">
    <property type="entry name" value="ABC_TRANSPORTER_2"/>
    <property type="match status" value="2"/>
</dbReference>
<dbReference type="GO" id="GO:0005886">
    <property type="term" value="C:plasma membrane"/>
    <property type="evidence" value="ECO:0007669"/>
    <property type="project" value="UniProtKB-SubCell"/>
</dbReference>
<dbReference type="NCBIfam" id="NF007739">
    <property type="entry name" value="PRK10419.1"/>
    <property type="match status" value="2"/>
</dbReference>
<evidence type="ECO:0000256" key="4">
    <source>
        <dbReference type="ARBA" id="ARBA00022475"/>
    </source>
</evidence>
<dbReference type="InterPro" id="IPR003439">
    <property type="entry name" value="ABC_transporter-like_ATP-bd"/>
</dbReference>
<evidence type="ECO:0000256" key="7">
    <source>
        <dbReference type="ARBA" id="ARBA00023136"/>
    </source>
</evidence>
<dbReference type="PANTHER" id="PTHR43297:SF2">
    <property type="entry name" value="DIPEPTIDE TRANSPORT ATP-BINDING PROTEIN DPPD"/>
    <property type="match status" value="1"/>
</dbReference>
<dbReference type="GO" id="GO:0005524">
    <property type="term" value="F:ATP binding"/>
    <property type="evidence" value="ECO:0007669"/>
    <property type="project" value="UniProtKB-KW"/>
</dbReference>
<sequence length="705" mass="76355">MTQQLSTPTSAPVLAVRDLAVAFPSETGRVDAVRGLSFDLMPGRTLGIVGESGSGKSVSSMAIMGLLPESAKVTGSVRLAGKEILGLSDREMSAHRGVDIGMVFQDPLSALTPVFTVGDQIVEALRVHQDIDRARAWERAVELLDLVGIPNPRRRAKAFPHEFSGGMRQRVVIALAIANDPRIIIADEPTTALDVTIQAQILEVLKTAQRETDAAVILITHDMGVVANAADDVVVMYAGRPVEQASVHELFGAPRMPYTIGLLAAVPRPDRKKDAPLVPIEGNPPVLIDLPPGCPFRPRCPVAVEQCGVQEPDLVQVSAGTEGDGVHAAACVRAREIDDGLIDGEPLFAPPPPPEDIMEGVARSERDVVLRAEGLSKQFPLMKGTVLKRRVGTVYAVSDVSFELRRGETLSIVGESGSGKTTTLLEIMDLGASSTSGVLELGGRDVTAMSRTERRRARRGIQMVFQDPMGALDPRLTIYDIIAEPLRAFGYDGDLEARVDELMRLVGLDPTQAVRFPGNFSGGQRQRIGLARALASKPDVIVLDEPVSALDVSIQAGMINLLDELRARLGVSYVFVAHDLSVVRHISTHVAVMYLGRFVESGQVGEVFDNPAHPYTRALLSAIPVPDPVVERAREHIVLEGDLPSPTEEVVGCAFAQRCPVLRTLDEPDRRRCREERPRARVLRPGHEVACHWAERSLPEPRSRQ</sequence>
<keyword evidence="4" id="KW-1003">Cell membrane</keyword>
<evidence type="ECO:0000313" key="10">
    <source>
        <dbReference type="Proteomes" id="UP000266895"/>
    </source>
</evidence>
<dbReference type="EC" id="3.6.3.-" evidence="9"/>
<dbReference type="SMART" id="SM00382">
    <property type="entry name" value="AAA"/>
    <property type="match status" value="2"/>
</dbReference>
<dbReference type="EMBL" id="LR134350">
    <property type="protein sequence ID" value="VEG29791.1"/>
    <property type="molecule type" value="Genomic_DNA"/>
</dbReference>
<dbReference type="InterPro" id="IPR027417">
    <property type="entry name" value="P-loop_NTPase"/>
</dbReference>
<evidence type="ECO:0000256" key="6">
    <source>
        <dbReference type="ARBA" id="ARBA00022840"/>
    </source>
</evidence>
<keyword evidence="6 9" id="KW-0067">ATP-binding</keyword>
<feature type="domain" description="ABC transporter" evidence="8">
    <location>
        <begin position="370"/>
        <end position="620"/>
    </location>
</feature>
<keyword evidence="3" id="KW-0813">Transport</keyword>
<dbReference type="RefSeq" id="WP_126383186.1">
    <property type="nucleotide sequence ID" value="NZ_LR134350.1"/>
</dbReference>
<dbReference type="CDD" id="cd03257">
    <property type="entry name" value="ABC_NikE_OppD_transporters"/>
    <property type="match status" value="2"/>
</dbReference>
<evidence type="ECO:0000259" key="8">
    <source>
        <dbReference type="PROSITE" id="PS50893"/>
    </source>
</evidence>
<dbReference type="InterPro" id="IPR013563">
    <property type="entry name" value="Oligopep_ABC_C"/>
</dbReference>
<keyword evidence="9" id="KW-0378">Hydrolase</keyword>
<keyword evidence="7" id="KW-0472">Membrane</keyword>
<comment type="subcellular location">
    <subcellularLocation>
        <location evidence="1">Cell membrane</location>
        <topology evidence="1">Peripheral membrane protein</topology>
    </subcellularLocation>
</comment>
<dbReference type="Pfam" id="PF00005">
    <property type="entry name" value="ABC_tran"/>
    <property type="match status" value="2"/>
</dbReference>
<dbReference type="KEGG" id="ahw:NCTC11636_02260"/>
<keyword evidence="10" id="KW-1185">Reference proteome</keyword>
<dbReference type="InterPro" id="IPR050388">
    <property type="entry name" value="ABC_Ni/Peptide_Import"/>
</dbReference>
<dbReference type="NCBIfam" id="NF008453">
    <property type="entry name" value="PRK11308.1"/>
    <property type="match status" value="2"/>
</dbReference>
<evidence type="ECO:0000256" key="1">
    <source>
        <dbReference type="ARBA" id="ARBA00004202"/>
    </source>
</evidence>
<protein>
    <submittedName>
        <fullName evidence="9">Glutathione import ATP-binding protein GsiA</fullName>
        <ecNumber evidence="9">3.6.3.-</ecNumber>
    </submittedName>
</protein>
<dbReference type="GO" id="GO:0015833">
    <property type="term" value="P:peptide transport"/>
    <property type="evidence" value="ECO:0007669"/>
    <property type="project" value="InterPro"/>
</dbReference>
<dbReference type="Proteomes" id="UP000266895">
    <property type="component" value="Chromosome"/>
</dbReference>
<proteinExistence type="inferred from homology"/>
<dbReference type="FunFam" id="3.40.50.300:FF:000016">
    <property type="entry name" value="Oligopeptide ABC transporter ATP-binding component"/>
    <property type="match status" value="2"/>
</dbReference>
<keyword evidence="5" id="KW-0547">Nucleotide-binding</keyword>
<dbReference type="Gene3D" id="3.40.50.300">
    <property type="entry name" value="P-loop containing nucleotide triphosphate hydrolases"/>
    <property type="match status" value="2"/>
</dbReference>
<organism evidence="9 10">
    <name type="scientific">Actinomyces howellii</name>
    <dbReference type="NCBI Taxonomy" id="52771"/>
    <lineage>
        <taxon>Bacteria</taxon>
        <taxon>Bacillati</taxon>
        <taxon>Actinomycetota</taxon>
        <taxon>Actinomycetes</taxon>
        <taxon>Actinomycetales</taxon>
        <taxon>Actinomycetaceae</taxon>
        <taxon>Actinomyces</taxon>
    </lineage>
</organism>
<dbReference type="PANTHER" id="PTHR43297">
    <property type="entry name" value="OLIGOPEPTIDE TRANSPORT ATP-BINDING PROTEIN APPD"/>
    <property type="match status" value="1"/>
</dbReference>
<evidence type="ECO:0000313" key="9">
    <source>
        <dbReference type="EMBL" id="VEG29791.1"/>
    </source>
</evidence>
<name>A0A3S5EH67_9ACTO</name>
<feature type="domain" description="ABC transporter" evidence="8">
    <location>
        <begin position="14"/>
        <end position="263"/>
    </location>
</feature>
<dbReference type="OrthoDB" id="4008250at2"/>
<reference evidence="9 10" key="1">
    <citation type="submission" date="2018-12" db="EMBL/GenBank/DDBJ databases">
        <authorList>
            <consortium name="Pathogen Informatics"/>
        </authorList>
    </citation>
    <scope>NUCLEOTIDE SEQUENCE [LARGE SCALE GENOMIC DNA]</scope>
    <source>
        <strain evidence="9 10">NCTC11636</strain>
    </source>
</reference>
<evidence type="ECO:0000256" key="5">
    <source>
        <dbReference type="ARBA" id="ARBA00022741"/>
    </source>
</evidence>
<evidence type="ECO:0000256" key="3">
    <source>
        <dbReference type="ARBA" id="ARBA00022448"/>
    </source>
</evidence>
<dbReference type="SUPFAM" id="SSF52540">
    <property type="entry name" value="P-loop containing nucleoside triphosphate hydrolases"/>
    <property type="match status" value="2"/>
</dbReference>